<evidence type="ECO:0000313" key="2">
    <source>
        <dbReference type="EnsemblMetazoa" id="SMAR000945-PA"/>
    </source>
</evidence>
<dbReference type="SUPFAM" id="SSF52047">
    <property type="entry name" value="RNI-like"/>
    <property type="match status" value="1"/>
</dbReference>
<evidence type="ECO:0000259" key="1">
    <source>
        <dbReference type="Pfam" id="PF25372"/>
    </source>
</evidence>
<dbReference type="Proteomes" id="UP000014500">
    <property type="component" value="Unassembled WGS sequence"/>
</dbReference>
<sequence length="366" mass="42120">MKKENAFSSRTGQPATSTCHFLGENLIKSEEECTVKDNIHFNSSQSYNDQMTMQEKEKSDNSLRKIKDVFSPNLSYWTYLLTTLSNLWTFENLKILPFLKICNGYCRHTIYLFSMLYLLTGRMQQLTDTVCKHWRDVNAENPEINNMQSMTFHSQTTTVNCLIWTESSLFRNREFRIVRFSFRLAGNYRLDKANPKIAPEHLHLLSERCKQLKQLNLKRRQFTDEGVLGKWRSRLVYSNAFTLSVNKTTIEDKSLFALQNVISLKNLSVAATKVTDVGLFVLSQKGLLEKLVVSYCSQIGDPGCISVIRNCKNLKKFDVSYCSKVTDAIVHSAEQERTLNRGKLVVFGSNTNIQKAIKTSIFEVHI</sequence>
<name>T1IJ86_STRMM</name>
<dbReference type="Pfam" id="PF25372">
    <property type="entry name" value="DUF7885"/>
    <property type="match status" value="1"/>
</dbReference>
<reference evidence="3" key="1">
    <citation type="submission" date="2011-05" db="EMBL/GenBank/DDBJ databases">
        <authorList>
            <person name="Richards S.R."/>
            <person name="Qu J."/>
            <person name="Jiang H."/>
            <person name="Jhangiani S.N."/>
            <person name="Agravi P."/>
            <person name="Goodspeed R."/>
            <person name="Gross S."/>
            <person name="Mandapat C."/>
            <person name="Jackson L."/>
            <person name="Mathew T."/>
            <person name="Pu L."/>
            <person name="Thornton R."/>
            <person name="Saada N."/>
            <person name="Wilczek-Boney K.B."/>
            <person name="Lee S."/>
            <person name="Kovar C."/>
            <person name="Wu Y."/>
            <person name="Scherer S.E."/>
            <person name="Worley K.C."/>
            <person name="Muzny D.M."/>
            <person name="Gibbs R."/>
        </authorList>
    </citation>
    <scope>NUCLEOTIDE SEQUENCE</scope>
    <source>
        <strain evidence="3">Brora</strain>
    </source>
</reference>
<dbReference type="InterPro" id="IPR032675">
    <property type="entry name" value="LRR_dom_sf"/>
</dbReference>
<dbReference type="PhylomeDB" id="T1IJ86"/>
<proteinExistence type="predicted"/>
<dbReference type="GO" id="GO:0031146">
    <property type="term" value="P:SCF-dependent proteasomal ubiquitin-dependent protein catabolic process"/>
    <property type="evidence" value="ECO:0007669"/>
    <property type="project" value="TreeGrafter"/>
</dbReference>
<dbReference type="EnsemblMetazoa" id="SMAR000945-RA">
    <property type="protein sequence ID" value="SMAR000945-PA"/>
    <property type="gene ID" value="SMAR000945"/>
</dbReference>
<evidence type="ECO:0000313" key="3">
    <source>
        <dbReference type="Proteomes" id="UP000014500"/>
    </source>
</evidence>
<protein>
    <recommendedName>
        <fullName evidence="1">F-box/LRR-repeat protein 15-like leucin rich repeat domain-containing protein</fullName>
    </recommendedName>
</protein>
<dbReference type="PANTHER" id="PTHR13318">
    <property type="entry name" value="PARTNER OF PAIRED, ISOFORM B-RELATED"/>
    <property type="match status" value="1"/>
</dbReference>
<reference evidence="2" key="2">
    <citation type="submission" date="2015-02" db="UniProtKB">
        <authorList>
            <consortium name="EnsemblMetazoa"/>
        </authorList>
    </citation>
    <scope>IDENTIFICATION</scope>
</reference>
<organism evidence="2 3">
    <name type="scientific">Strigamia maritima</name>
    <name type="common">European centipede</name>
    <name type="synonym">Geophilus maritimus</name>
    <dbReference type="NCBI Taxonomy" id="126957"/>
    <lineage>
        <taxon>Eukaryota</taxon>
        <taxon>Metazoa</taxon>
        <taxon>Ecdysozoa</taxon>
        <taxon>Arthropoda</taxon>
        <taxon>Myriapoda</taxon>
        <taxon>Chilopoda</taxon>
        <taxon>Pleurostigmophora</taxon>
        <taxon>Geophilomorpha</taxon>
        <taxon>Linotaeniidae</taxon>
        <taxon>Strigamia</taxon>
    </lineage>
</organism>
<dbReference type="EMBL" id="AFFK01014481">
    <property type="status" value="NOT_ANNOTATED_CDS"/>
    <property type="molecule type" value="Genomic_DNA"/>
</dbReference>
<dbReference type="InterPro" id="IPR057207">
    <property type="entry name" value="FBXL15_LRR"/>
</dbReference>
<dbReference type="SMART" id="SM00367">
    <property type="entry name" value="LRR_CC"/>
    <property type="match status" value="3"/>
</dbReference>
<dbReference type="HOGENOM" id="CLU_757205_0_0_1"/>
<dbReference type="Gene3D" id="3.80.10.10">
    <property type="entry name" value="Ribonuclease Inhibitor"/>
    <property type="match status" value="1"/>
</dbReference>
<accession>T1IJ86</accession>
<dbReference type="STRING" id="126957.T1IJ86"/>
<dbReference type="AlphaFoldDB" id="T1IJ86"/>
<dbReference type="GO" id="GO:0019005">
    <property type="term" value="C:SCF ubiquitin ligase complex"/>
    <property type="evidence" value="ECO:0007669"/>
    <property type="project" value="TreeGrafter"/>
</dbReference>
<dbReference type="InterPro" id="IPR006553">
    <property type="entry name" value="Leu-rich_rpt_Cys-con_subtyp"/>
</dbReference>
<feature type="domain" description="F-box/LRR-repeat protein 15-like leucin rich repeat" evidence="1">
    <location>
        <begin position="258"/>
        <end position="334"/>
    </location>
</feature>
<keyword evidence="3" id="KW-1185">Reference proteome</keyword>